<name>A0A553JDV8_SHEHA</name>
<dbReference type="EMBL" id="VKGK01000057">
    <property type="protein sequence ID" value="TRY10623.1"/>
    <property type="molecule type" value="Genomic_DNA"/>
</dbReference>
<sequence length="62" mass="7097">MKIVIAVPSSFGKEAIDDAYDAAMVIREELKDTEGVQEICIEIPEEGYRRESWVIGENRHCR</sequence>
<gene>
    <name evidence="1" type="ORF">FN961_25030</name>
</gene>
<evidence type="ECO:0000313" key="1">
    <source>
        <dbReference type="EMBL" id="TRY10623.1"/>
    </source>
</evidence>
<accession>A0A553JDV8</accession>
<dbReference type="RefSeq" id="WP_144042870.1">
    <property type="nucleotide sequence ID" value="NZ_BMPL01000011.1"/>
</dbReference>
<dbReference type="AlphaFoldDB" id="A0A553JDV8"/>
<evidence type="ECO:0000313" key="2">
    <source>
        <dbReference type="Proteomes" id="UP000318126"/>
    </source>
</evidence>
<organism evidence="1 2">
    <name type="scientific">Shewanella hanedai</name>
    <name type="common">Alteromonas hanedai</name>
    <dbReference type="NCBI Taxonomy" id="25"/>
    <lineage>
        <taxon>Bacteria</taxon>
        <taxon>Pseudomonadati</taxon>
        <taxon>Pseudomonadota</taxon>
        <taxon>Gammaproteobacteria</taxon>
        <taxon>Alteromonadales</taxon>
        <taxon>Shewanellaceae</taxon>
        <taxon>Shewanella</taxon>
    </lineage>
</organism>
<dbReference type="Proteomes" id="UP000318126">
    <property type="component" value="Unassembled WGS sequence"/>
</dbReference>
<proteinExistence type="predicted"/>
<protein>
    <submittedName>
        <fullName evidence="1">Uncharacterized protein</fullName>
    </submittedName>
</protein>
<keyword evidence="2" id="KW-1185">Reference proteome</keyword>
<comment type="caution">
    <text evidence="1">The sequence shown here is derived from an EMBL/GenBank/DDBJ whole genome shotgun (WGS) entry which is preliminary data.</text>
</comment>
<reference evidence="2" key="1">
    <citation type="submission" date="2019-07" db="EMBL/GenBank/DDBJ databases">
        <title>Shewanella sp. YLB-08 draft genomic sequence.</title>
        <authorList>
            <person name="Yu L."/>
        </authorList>
    </citation>
    <scope>NUCLEOTIDE SEQUENCE [LARGE SCALE GENOMIC DNA]</scope>
    <source>
        <strain evidence="2">JCM 20706</strain>
    </source>
</reference>